<dbReference type="GO" id="GO:0016301">
    <property type="term" value="F:kinase activity"/>
    <property type="evidence" value="ECO:0007669"/>
    <property type="project" value="UniProtKB-KW"/>
</dbReference>
<dbReference type="EMBL" id="GGEC01025823">
    <property type="protein sequence ID" value="MBX06307.1"/>
    <property type="molecule type" value="Transcribed_RNA"/>
</dbReference>
<protein>
    <submittedName>
        <fullName evidence="1">Serine/threonine-protein kinase SAPK2 isoform X1</fullName>
    </submittedName>
</protein>
<proteinExistence type="predicted"/>
<name>A0A2P2KKS3_RHIMU</name>
<keyword evidence="1" id="KW-0418">Kinase</keyword>
<evidence type="ECO:0000313" key="1">
    <source>
        <dbReference type="EMBL" id="MBX06307.1"/>
    </source>
</evidence>
<organism evidence="1">
    <name type="scientific">Rhizophora mucronata</name>
    <name type="common">Asiatic mangrove</name>
    <dbReference type="NCBI Taxonomy" id="61149"/>
    <lineage>
        <taxon>Eukaryota</taxon>
        <taxon>Viridiplantae</taxon>
        <taxon>Streptophyta</taxon>
        <taxon>Embryophyta</taxon>
        <taxon>Tracheophyta</taxon>
        <taxon>Spermatophyta</taxon>
        <taxon>Magnoliopsida</taxon>
        <taxon>eudicotyledons</taxon>
        <taxon>Gunneridae</taxon>
        <taxon>Pentapetalae</taxon>
        <taxon>rosids</taxon>
        <taxon>fabids</taxon>
        <taxon>Malpighiales</taxon>
        <taxon>Rhizophoraceae</taxon>
        <taxon>Rhizophora</taxon>
    </lineage>
</organism>
<sequence>MQLEGNFLREFAMLVDSVKMRQDITSNNSYQESVTAILWYKSLANSIKCPFMLHVSDIQLK</sequence>
<dbReference type="AlphaFoldDB" id="A0A2P2KKS3"/>
<reference evidence="1" key="1">
    <citation type="submission" date="2018-02" db="EMBL/GenBank/DDBJ databases">
        <title>Rhizophora mucronata_Transcriptome.</title>
        <authorList>
            <person name="Meera S.P."/>
            <person name="Sreeshan A."/>
            <person name="Augustine A."/>
        </authorList>
    </citation>
    <scope>NUCLEOTIDE SEQUENCE</scope>
    <source>
        <tissue evidence="1">Leaf</tissue>
    </source>
</reference>
<keyword evidence="1" id="KW-0808">Transferase</keyword>
<accession>A0A2P2KKS3</accession>